<name>A0ABS9MJI4_9FIRM</name>
<reference evidence="4 5" key="1">
    <citation type="submission" date="2022-01" db="EMBL/GenBank/DDBJ databases">
        <title>Collection of gut derived symbiotic bacterial strains cultured from healthy donors.</title>
        <authorList>
            <person name="Lin H."/>
            <person name="Kohout C."/>
            <person name="Waligurski E."/>
            <person name="Pamer E.G."/>
        </authorList>
    </citation>
    <scope>NUCLEOTIDE SEQUENCE [LARGE SCALE GENOMIC DNA]</scope>
    <source>
        <strain evidence="4 5">DFI.7.58</strain>
    </source>
</reference>
<dbReference type="NCBIfam" id="TIGR00715">
    <property type="entry name" value="precor6x_red"/>
    <property type="match status" value="1"/>
</dbReference>
<dbReference type="InterPro" id="IPR003723">
    <property type="entry name" value="Precorrin-6x_reduct"/>
</dbReference>
<keyword evidence="5" id="KW-1185">Reference proteome</keyword>
<comment type="caution">
    <text evidence="4">The sequence shown here is derived from an EMBL/GenBank/DDBJ whole genome shotgun (WGS) entry which is preliminary data.</text>
</comment>
<evidence type="ECO:0000313" key="5">
    <source>
        <dbReference type="Proteomes" id="UP001298681"/>
    </source>
</evidence>
<evidence type="ECO:0000256" key="1">
    <source>
        <dbReference type="ARBA" id="ARBA00004953"/>
    </source>
</evidence>
<dbReference type="PROSITE" id="PS51014">
    <property type="entry name" value="COBK_CBIJ"/>
    <property type="match status" value="1"/>
</dbReference>
<dbReference type="PANTHER" id="PTHR36925:SF1">
    <property type="entry name" value="COBALT-PRECORRIN-6A REDUCTASE"/>
    <property type="match status" value="1"/>
</dbReference>
<accession>A0ABS9MJI4</accession>
<dbReference type="Proteomes" id="UP001298681">
    <property type="component" value="Unassembled WGS sequence"/>
</dbReference>
<dbReference type="Pfam" id="PF02571">
    <property type="entry name" value="CbiJ"/>
    <property type="match status" value="1"/>
</dbReference>
<keyword evidence="2" id="KW-0169">Cobalamin biosynthesis</keyword>
<sequence>MAPQILLFAGTSEGRRLAERLSAHGISFYVSVATAYGETLLEHAHASILQGRMDREEIIAFLRAHPVECVVDATHPYAALATEHIRGACRETGTEYLRLLREAPEDGWREDCLYVSTAQEAAQSLKNLPGNILLTTGSKELSAFTEVPDYAERSFVRMLPTEEAVRKALSFGWTPGHLICMQGPFSEELNLALLHQFHIQVLVTKESGKAGGFWEKLRAAQKAGARTIVIGRPPQVPGDSFEVLWQKLCKRFMINSR</sequence>
<protein>
    <submittedName>
        <fullName evidence="4">Precorrin-6A reductase</fullName>
        <ecNumber evidence="4">1.3.1.54</ecNumber>
    </submittedName>
</protein>
<dbReference type="RefSeq" id="WP_237966819.1">
    <property type="nucleotide sequence ID" value="NZ_JAKNHQ010000010.1"/>
</dbReference>
<dbReference type="PANTHER" id="PTHR36925">
    <property type="entry name" value="COBALT-PRECORRIN-6A REDUCTASE"/>
    <property type="match status" value="1"/>
</dbReference>
<proteinExistence type="predicted"/>
<evidence type="ECO:0000256" key="3">
    <source>
        <dbReference type="ARBA" id="ARBA00023002"/>
    </source>
</evidence>
<organism evidence="4 5">
    <name type="scientific">Anaeromassilibacillus senegalensis</name>
    <dbReference type="NCBI Taxonomy" id="1673717"/>
    <lineage>
        <taxon>Bacteria</taxon>
        <taxon>Bacillati</taxon>
        <taxon>Bacillota</taxon>
        <taxon>Clostridia</taxon>
        <taxon>Eubacteriales</taxon>
        <taxon>Acutalibacteraceae</taxon>
        <taxon>Anaeromassilibacillus</taxon>
    </lineage>
</organism>
<comment type="pathway">
    <text evidence="1">Cofactor biosynthesis; adenosylcobalamin biosynthesis.</text>
</comment>
<dbReference type="GO" id="GO:0016994">
    <property type="term" value="F:precorrin-6A reductase activity"/>
    <property type="evidence" value="ECO:0007669"/>
    <property type="project" value="UniProtKB-EC"/>
</dbReference>
<dbReference type="EMBL" id="JAKNHQ010000010">
    <property type="protein sequence ID" value="MCG4610960.1"/>
    <property type="molecule type" value="Genomic_DNA"/>
</dbReference>
<dbReference type="EC" id="1.3.1.54" evidence="4"/>
<evidence type="ECO:0000313" key="4">
    <source>
        <dbReference type="EMBL" id="MCG4610960.1"/>
    </source>
</evidence>
<evidence type="ECO:0000256" key="2">
    <source>
        <dbReference type="ARBA" id="ARBA00022573"/>
    </source>
</evidence>
<gene>
    <name evidence="4" type="primary">cobK</name>
    <name evidence="4" type="ORF">L0P57_08440</name>
</gene>
<keyword evidence="3 4" id="KW-0560">Oxidoreductase</keyword>